<evidence type="ECO:0000256" key="4">
    <source>
        <dbReference type="ARBA" id="ARBA00022692"/>
    </source>
</evidence>
<evidence type="ECO:0000256" key="8">
    <source>
        <dbReference type="ARBA" id="ARBA00022967"/>
    </source>
</evidence>
<dbReference type="GeneTree" id="ENSGT00940000155289"/>
<dbReference type="GO" id="GO:0005524">
    <property type="term" value="F:ATP binding"/>
    <property type="evidence" value="ECO:0007669"/>
    <property type="project" value="UniProtKB-KW"/>
</dbReference>
<keyword evidence="6" id="KW-0547">Nucleotide-binding</keyword>
<feature type="transmembrane region" description="Helical" evidence="14">
    <location>
        <begin position="1077"/>
        <end position="1098"/>
    </location>
</feature>
<evidence type="ECO:0000256" key="10">
    <source>
        <dbReference type="ARBA" id="ARBA00023055"/>
    </source>
</evidence>
<dbReference type="InterPro" id="IPR027417">
    <property type="entry name" value="P-loop_NTPase"/>
</dbReference>
<feature type="transmembrane region" description="Helical" evidence="14">
    <location>
        <begin position="341"/>
        <end position="362"/>
    </location>
</feature>
<reference evidence="16" key="1">
    <citation type="submission" date="2025-08" db="UniProtKB">
        <authorList>
            <consortium name="Ensembl"/>
        </authorList>
    </citation>
    <scope>IDENTIFICATION</scope>
</reference>
<feature type="transmembrane region" description="Helical" evidence="14">
    <location>
        <begin position="1151"/>
        <end position="1171"/>
    </location>
</feature>
<dbReference type="PANTHER" id="PTHR19229">
    <property type="entry name" value="ATP-BINDING CASSETTE TRANSPORTER SUBFAMILY A ABCA"/>
    <property type="match status" value="1"/>
</dbReference>
<dbReference type="PANTHER" id="PTHR19229:SF98">
    <property type="entry name" value="PHOSPHOLIPID-TRANSPORTING ATPASE ABCA3"/>
    <property type="match status" value="1"/>
</dbReference>
<organism evidence="16 17">
    <name type="scientific">Macaca nemestrina</name>
    <name type="common">Pig-tailed macaque</name>
    <dbReference type="NCBI Taxonomy" id="9545"/>
    <lineage>
        <taxon>Eukaryota</taxon>
        <taxon>Metazoa</taxon>
        <taxon>Chordata</taxon>
        <taxon>Craniata</taxon>
        <taxon>Vertebrata</taxon>
        <taxon>Euteleostomi</taxon>
        <taxon>Mammalia</taxon>
        <taxon>Eutheria</taxon>
        <taxon>Euarchontoglires</taxon>
        <taxon>Primates</taxon>
        <taxon>Haplorrhini</taxon>
        <taxon>Catarrhini</taxon>
        <taxon>Cercopithecidae</taxon>
        <taxon>Cercopithecinae</taxon>
        <taxon>Macaca</taxon>
    </lineage>
</organism>
<dbReference type="GO" id="GO:0005319">
    <property type="term" value="F:lipid transporter activity"/>
    <property type="evidence" value="ECO:0007669"/>
    <property type="project" value="TreeGrafter"/>
</dbReference>
<dbReference type="FunFam" id="3.40.50.300:FF:000465">
    <property type="entry name" value="ATP-binding cassette, sub-family A (ABC1), member 3"/>
    <property type="match status" value="1"/>
</dbReference>
<keyword evidence="9 14" id="KW-1133">Transmembrane helix</keyword>
<feature type="transmembrane region" description="Helical" evidence="14">
    <location>
        <begin position="383"/>
        <end position="406"/>
    </location>
</feature>
<dbReference type="InterPro" id="IPR017871">
    <property type="entry name" value="ABC_transporter-like_CS"/>
</dbReference>
<dbReference type="Pfam" id="PF00005">
    <property type="entry name" value="ABC_tran"/>
    <property type="match status" value="2"/>
</dbReference>
<dbReference type="InterPro" id="IPR003593">
    <property type="entry name" value="AAA+_ATPase"/>
</dbReference>
<feature type="transmembrane region" description="Helical" evidence="14">
    <location>
        <begin position="22"/>
        <end position="42"/>
    </location>
</feature>
<accession>A0A2K6CSN3</accession>
<keyword evidence="7" id="KW-0067">ATP-binding</keyword>
<feature type="transmembrane region" description="Helical" evidence="14">
    <location>
        <begin position="1118"/>
        <end position="1139"/>
    </location>
</feature>
<dbReference type="SMART" id="SM00382">
    <property type="entry name" value="AAA"/>
    <property type="match status" value="2"/>
</dbReference>
<comment type="similarity">
    <text evidence="2">Belongs to the ABC transporter superfamily. ABCA family.</text>
</comment>
<keyword evidence="5" id="KW-0677">Repeat</keyword>
<dbReference type="GO" id="GO:0016887">
    <property type="term" value="F:ATP hydrolysis activity"/>
    <property type="evidence" value="ECO:0007669"/>
    <property type="project" value="InterPro"/>
</dbReference>
<evidence type="ECO:0000256" key="1">
    <source>
        <dbReference type="ARBA" id="ARBA00004127"/>
    </source>
</evidence>
<dbReference type="Gene3D" id="3.40.50.300">
    <property type="entry name" value="P-loop containing nucleotide triphosphate hydrolases"/>
    <property type="match status" value="2"/>
</dbReference>
<evidence type="ECO:0000256" key="6">
    <source>
        <dbReference type="ARBA" id="ARBA00022741"/>
    </source>
</evidence>
<dbReference type="InterPro" id="IPR013525">
    <property type="entry name" value="ABC2_TM"/>
</dbReference>
<dbReference type="GO" id="GO:0140359">
    <property type="term" value="F:ABC-type transporter activity"/>
    <property type="evidence" value="ECO:0007669"/>
    <property type="project" value="InterPro"/>
</dbReference>
<dbReference type="CDD" id="cd03263">
    <property type="entry name" value="ABC_subfamily_A"/>
    <property type="match status" value="2"/>
</dbReference>
<proteinExistence type="inferred from homology"/>
<dbReference type="Pfam" id="PF23321">
    <property type="entry name" value="R1_ABCA1"/>
    <property type="match status" value="1"/>
</dbReference>
<protein>
    <submittedName>
        <fullName evidence="16">ATP binding cassette subfamily A member 3</fullName>
    </submittedName>
</protein>
<evidence type="ECO:0000256" key="2">
    <source>
        <dbReference type="ARBA" id="ARBA00008869"/>
    </source>
</evidence>
<evidence type="ECO:0000256" key="7">
    <source>
        <dbReference type="ARBA" id="ARBA00022840"/>
    </source>
</evidence>
<keyword evidence="10" id="KW-0445">Lipid transport</keyword>
<evidence type="ECO:0000313" key="17">
    <source>
        <dbReference type="Proteomes" id="UP000233120"/>
    </source>
</evidence>
<dbReference type="SUPFAM" id="SSF52540">
    <property type="entry name" value="P-loop containing nucleoside triphosphate hydrolases"/>
    <property type="match status" value="2"/>
</dbReference>
<dbReference type="InterPro" id="IPR026082">
    <property type="entry name" value="ABCA"/>
</dbReference>
<dbReference type="FunFam" id="3.40.50.300:FF:000327">
    <property type="entry name" value="ATP-binding cassette sub-family A member 3"/>
    <property type="match status" value="1"/>
</dbReference>
<evidence type="ECO:0000256" key="12">
    <source>
        <dbReference type="ARBA" id="ARBA00023180"/>
    </source>
</evidence>
<evidence type="ECO:0000259" key="15">
    <source>
        <dbReference type="PROSITE" id="PS50893"/>
    </source>
</evidence>
<feature type="domain" description="ABC transporter" evidence="15">
    <location>
        <begin position="1317"/>
        <end position="1550"/>
    </location>
</feature>
<feature type="transmembrane region" description="Helical" evidence="14">
    <location>
        <begin position="1242"/>
        <end position="1260"/>
    </location>
</feature>
<evidence type="ECO:0000256" key="9">
    <source>
        <dbReference type="ARBA" id="ARBA00022989"/>
    </source>
</evidence>
<evidence type="ECO:0000256" key="14">
    <source>
        <dbReference type="SAM" id="Phobius"/>
    </source>
</evidence>
<dbReference type="GO" id="GO:0016020">
    <property type="term" value="C:membrane"/>
    <property type="evidence" value="ECO:0007669"/>
    <property type="project" value="InterPro"/>
</dbReference>
<reference evidence="16" key="2">
    <citation type="submission" date="2025-09" db="UniProtKB">
        <authorList>
            <consortium name="Ensembl"/>
        </authorList>
    </citation>
    <scope>IDENTIFICATION</scope>
</reference>
<evidence type="ECO:0000256" key="3">
    <source>
        <dbReference type="ARBA" id="ARBA00022448"/>
    </source>
</evidence>
<feature type="domain" description="ABC transporter" evidence="15">
    <location>
        <begin position="466"/>
        <end position="699"/>
    </location>
</feature>
<dbReference type="Pfam" id="PF12698">
    <property type="entry name" value="ABC2_membrane_3"/>
    <property type="match status" value="2"/>
</dbReference>
<keyword evidence="8" id="KW-1278">Translocase</keyword>
<keyword evidence="17" id="KW-1185">Reference proteome</keyword>
<dbReference type="PROSITE" id="PS00211">
    <property type="entry name" value="ABC_TRANSPORTER_1"/>
    <property type="match status" value="1"/>
</dbReference>
<dbReference type="InterPro" id="IPR003439">
    <property type="entry name" value="ABC_transporter-like_ATP-bd"/>
</dbReference>
<feature type="transmembrane region" description="Helical" evidence="14">
    <location>
        <begin position="296"/>
        <end position="321"/>
    </location>
</feature>
<keyword evidence="11 14" id="KW-0472">Membrane</keyword>
<dbReference type="PROSITE" id="PS50893">
    <property type="entry name" value="ABC_TRANSPORTER_2"/>
    <property type="match status" value="2"/>
</dbReference>
<evidence type="ECO:0000256" key="11">
    <source>
        <dbReference type="ARBA" id="ARBA00023136"/>
    </source>
</evidence>
<comment type="catalytic activity">
    <reaction evidence="13">
        <text>cholesterol(in) + ATP + H2O = cholesterol(out) + ADP + phosphate + H(+)</text>
        <dbReference type="Rhea" id="RHEA:39051"/>
        <dbReference type="ChEBI" id="CHEBI:15377"/>
        <dbReference type="ChEBI" id="CHEBI:15378"/>
        <dbReference type="ChEBI" id="CHEBI:16113"/>
        <dbReference type="ChEBI" id="CHEBI:30616"/>
        <dbReference type="ChEBI" id="CHEBI:43474"/>
        <dbReference type="ChEBI" id="CHEBI:456216"/>
    </reaction>
    <physiologicalReaction direction="left-to-right" evidence="13">
        <dbReference type="Rhea" id="RHEA:39052"/>
    </physiologicalReaction>
</comment>
<keyword evidence="4 14" id="KW-0812">Transmembrane</keyword>
<evidence type="ECO:0000256" key="13">
    <source>
        <dbReference type="ARBA" id="ARBA00050894"/>
    </source>
</evidence>
<evidence type="ECO:0000256" key="5">
    <source>
        <dbReference type="ARBA" id="ARBA00022737"/>
    </source>
</evidence>
<keyword evidence="3" id="KW-0813">Transport</keyword>
<name>A0A2K6CSN3_MACNE</name>
<gene>
    <name evidence="16" type="primary">ABCA3</name>
</gene>
<evidence type="ECO:0000313" key="16">
    <source>
        <dbReference type="Ensembl" id="ENSMNEP00000026706.1"/>
    </source>
</evidence>
<comment type="subcellular location">
    <subcellularLocation>
        <location evidence="1">Endomembrane system</location>
        <topology evidence="1">Multi-pass membrane protein</topology>
    </subcellularLocation>
</comment>
<dbReference type="Proteomes" id="UP000233120">
    <property type="component" value="Unassembled WGS sequence"/>
</dbReference>
<dbReference type="Ensembl" id="ENSMNET00000050992.1">
    <property type="protein sequence ID" value="ENSMNEP00000026706.1"/>
    <property type="gene ID" value="ENSMNEG00000036645.1"/>
</dbReference>
<sequence>MAVLRQLALLLWKNYTLQKRKVLVTVLELFLPLLFSGILIWLRLKIQSENVPNATIYPGQSIQELPLFFTFPPPGDTWELAYIPSHSDAAKTVTETVRRALVINMRVRGFPSEKDFEDYIRYDNRSSSVLAAVVFEHPFNHSKEPLPLAVKYHLRFSYTRRNYMWTQTGFFLKETEGWHTTSLFPLFPNPGPREPTSPDGGEPGYIREGFLAVQHAVDRPIMQYPSVQRLTVTIKGSRTPPFIADPSRGLSSTSCPCCCCSPSPTLRSTIARAVVQEKERSFSPQEYMRMMGLSSWLHWSAWFLLFFLFLLIAASFMTLLFCVKVKPDVAVLSRSDPSLVLAFLLCFAISTISFSFMVSTFFSKGMGIQWRDLLSPVNVDDDFCFGQVLGMLLLDSVLYGLVTWYMEAVFPGQFGVPQPWYFFILPSYWCGKPRAVAGKEEEDSDPEKELRNEYFEAEPEDLVAGIKIKHLSKVFRVGNKDRAAVRDLNLNLYEGQITVLLGHNGAGKTTTLSMLTGLFPPTSGRAYISGYEISQDMVQIRKSLGLCPQHDILFDNLTVAEHLYFYAQLKGLSRQKCPEEVKQMLHIIGLEDKWNSRSRFLSGGMRRKLSIGIALIAGSKVLILDEPTSGMDAISRRAIWDLLQRQKSDRTIVLTTHFMDEADLLGDRIAIMAKGELQCCGSSLFLKQKYGAGYHMTLVKEPHCNPEGISQLVYHHVPNATLESSAGAELSFILPRESTHRFEGLFAKLEKKQKELGIASFGASITTMEEVFLRVGKLVDSSMDIQAIQLPALQYQHERRASDWAVDSSLCGAMDPSDGIGALIEEEHTAVKLNTGLTLHCQQFWAMFLKKAAYSWREWKMVAAQILVPLTCVTLALLAINYSSELFDDPMLRLTLGEYGRTVVPFSVPGTSQLGQQLSEHLKDALQAEGQEPREVLGDLEEFLIFRASVEGGGFNERCLVAASFRDVGERTVVTALFNNQAYHSPATALAVVDNLLFKLLCGPHASIVVSNFPQPRSALQAAKDQFNEGRKGFDIALNLLFAMAFLASTFSILAVSERAVQAKHVQFVSGVHVATFWLSALLWDLISFLIPSLLLLVVFKAFDVRAFTRDGHVADTLLLLLLYGWAIIPLMYLMNFFFSGAATAYTRLTIFNILSGIATFLMVTIMRIPAVKLEELSKTLDHVFLVLPNHCLGMAVSSFYENYETRRYCTSSEVAAHYCKKYNIQYQENFYAWSAPGVGRFVASMAASGCAYLILLFLIENNLLQRLRGILCAFRRRRTLTELYTRMPVLPEDQDVADERTRILAPSPDSLLHTPLIIKELSKVYEQRVPLLAVDRISLAVQKGECFGLLGFNGAGKTTTFKMLTGEESLTSGDAFVGGHRISSDVGKVRQRIGYCPQFDALLDHMTGREMLVMYARLRGIPERHIGACVENTLRGLLLEPHANKLVRTYSGGNKRKLSTGIALIGEPAVIFLDEPSTGMDPVARRLLWDTVARARESGKAIVITSHSMEECEALCTRLAIMVQGQFKCLGSPQHLKSKFGSGYSLRAKVQSEGQQEALEDFKAFVDLTFPGSILEDEHQGMVHYHLPGRDLSWAKVFGILEKAKEKYSVDDYSVSQISLEQVFLSFAHLQPPTAEEGR</sequence>
<dbReference type="GO" id="GO:0005737">
    <property type="term" value="C:cytoplasm"/>
    <property type="evidence" value="ECO:0007669"/>
    <property type="project" value="UniProtKB-ARBA"/>
</dbReference>
<dbReference type="Bgee" id="ENSMNEG00000036645">
    <property type="expression patterns" value="Expressed in lung and 11 other cell types or tissues"/>
</dbReference>
<feature type="transmembrane region" description="Helical" evidence="14">
    <location>
        <begin position="1036"/>
        <end position="1057"/>
    </location>
</feature>
<keyword evidence="12" id="KW-0325">Glycoprotein</keyword>
<dbReference type="InterPro" id="IPR056264">
    <property type="entry name" value="R2_ABCA1-4-like"/>
</dbReference>
<dbReference type="GO" id="GO:0012505">
    <property type="term" value="C:endomembrane system"/>
    <property type="evidence" value="ECO:0007669"/>
    <property type="project" value="UniProtKB-SubCell"/>
</dbReference>
<feature type="transmembrane region" description="Helical" evidence="14">
    <location>
        <begin position="862"/>
        <end position="883"/>
    </location>
</feature>